<feature type="transmembrane region" description="Helical" evidence="9">
    <location>
        <begin position="177"/>
        <end position="199"/>
    </location>
</feature>
<evidence type="ECO:0000256" key="1">
    <source>
        <dbReference type="ARBA" id="ARBA00004651"/>
    </source>
</evidence>
<dbReference type="Proteomes" id="UP001155110">
    <property type="component" value="Unassembled WGS sequence"/>
</dbReference>
<comment type="caution">
    <text evidence="11">The sequence shown here is derived from an EMBL/GenBank/DDBJ whole genome shotgun (WGS) entry which is preliminary data.</text>
</comment>
<evidence type="ECO:0000256" key="9">
    <source>
        <dbReference type="SAM" id="Phobius"/>
    </source>
</evidence>
<feature type="domain" description="MotA/TolQ/ExbB proton channel" evidence="10">
    <location>
        <begin position="96"/>
        <end position="214"/>
    </location>
</feature>
<evidence type="ECO:0000256" key="8">
    <source>
        <dbReference type="RuleBase" id="RU004057"/>
    </source>
</evidence>
<dbReference type="InterPro" id="IPR050790">
    <property type="entry name" value="ExbB/TolQ_transport"/>
</dbReference>
<protein>
    <submittedName>
        <fullName evidence="11">Biopolymer transport protein ExbB</fullName>
    </submittedName>
</protein>
<evidence type="ECO:0000313" key="16">
    <source>
        <dbReference type="EMBL" id="MCS4121296.1"/>
    </source>
</evidence>
<dbReference type="GeneID" id="83728600"/>
<keyword evidence="2 8" id="KW-0813">Transport</keyword>
<evidence type="ECO:0000313" key="18">
    <source>
        <dbReference type="Proteomes" id="UP001155027"/>
    </source>
</evidence>
<dbReference type="AlphaFoldDB" id="A0A840EGL2"/>
<dbReference type="EMBL" id="JANUBB010000002">
    <property type="protein sequence ID" value="MCS3950721.1"/>
    <property type="molecule type" value="Genomic_DNA"/>
</dbReference>
<evidence type="ECO:0000313" key="13">
    <source>
        <dbReference type="EMBL" id="MCS3865591.1"/>
    </source>
</evidence>
<dbReference type="Proteomes" id="UP001155034">
    <property type="component" value="Unassembled WGS sequence"/>
</dbReference>
<dbReference type="EMBL" id="JANUBF010000005">
    <property type="protein sequence ID" value="MCS4035972.1"/>
    <property type="molecule type" value="Genomic_DNA"/>
</dbReference>
<evidence type="ECO:0000259" key="10">
    <source>
        <dbReference type="Pfam" id="PF01618"/>
    </source>
</evidence>
<dbReference type="Proteomes" id="UP001155057">
    <property type="component" value="Unassembled WGS sequence"/>
</dbReference>
<evidence type="ECO:0000313" key="15">
    <source>
        <dbReference type="EMBL" id="MCS4035972.1"/>
    </source>
</evidence>
<evidence type="ECO:0000313" key="17">
    <source>
        <dbReference type="EMBL" id="MCS4157088.1"/>
    </source>
</evidence>
<dbReference type="InterPro" id="IPR002898">
    <property type="entry name" value="MotA_ExbB_proton_chnl"/>
</dbReference>
<dbReference type="Proteomes" id="UP001155010">
    <property type="component" value="Unassembled WGS sequence"/>
</dbReference>
<keyword evidence="4 9" id="KW-0812">Transmembrane</keyword>
<comment type="subcellular location">
    <subcellularLocation>
        <location evidence="1">Cell membrane</location>
        <topology evidence="1">Multi-pass membrane protein</topology>
    </subcellularLocation>
    <subcellularLocation>
        <location evidence="8">Membrane</location>
        <topology evidence="8">Multi-pass membrane protein</topology>
    </subcellularLocation>
</comment>
<organism evidence="11 18">
    <name type="scientific">Salinibacter ruber</name>
    <dbReference type="NCBI Taxonomy" id="146919"/>
    <lineage>
        <taxon>Bacteria</taxon>
        <taxon>Pseudomonadati</taxon>
        <taxon>Rhodothermota</taxon>
        <taxon>Rhodothermia</taxon>
        <taxon>Rhodothermales</taxon>
        <taxon>Salinibacteraceae</taxon>
        <taxon>Salinibacter</taxon>
    </lineage>
</organism>
<dbReference type="RefSeq" id="WP_013062145.1">
    <property type="nucleotide sequence ID" value="NZ_CALTRV010000011.1"/>
</dbReference>
<evidence type="ECO:0000256" key="4">
    <source>
        <dbReference type="ARBA" id="ARBA00022692"/>
    </source>
</evidence>
<dbReference type="EMBL" id="JANUBL010000002">
    <property type="protein sequence ID" value="MCS4121296.1"/>
    <property type="molecule type" value="Genomic_DNA"/>
</dbReference>
<accession>A0A840EGL2</accession>
<dbReference type="PANTHER" id="PTHR30625">
    <property type="entry name" value="PROTEIN TOLQ"/>
    <property type="match status" value="1"/>
</dbReference>
<evidence type="ECO:0000313" key="14">
    <source>
        <dbReference type="EMBL" id="MCS3950721.1"/>
    </source>
</evidence>
<dbReference type="EMBL" id="JANUAU010000002">
    <property type="protein sequence ID" value="MCS3676997.1"/>
    <property type="molecule type" value="Genomic_DNA"/>
</dbReference>
<reference evidence="11" key="1">
    <citation type="submission" date="2022-08" db="EMBL/GenBank/DDBJ databases">
        <title>Genomic Encyclopedia of Type Strains, Phase V (KMG-V): Genome sequencing to study the core and pangenomes of soil and plant-associated prokaryotes.</title>
        <authorList>
            <person name="Whitman W."/>
        </authorList>
    </citation>
    <scope>NUCLEOTIDE SEQUENCE</scope>
    <source>
        <strain evidence="11">0</strain>
        <strain evidence="13">SP2016B</strain>
        <strain evidence="14">SP2017</strain>
        <strain evidence="17">SP3002</strain>
        <strain evidence="15">SP3012</strain>
        <strain evidence="16">SP3026</strain>
        <strain evidence="12">SP3049</strain>
    </source>
</reference>
<evidence type="ECO:0000256" key="7">
    <source>
        <dbReference type="ARBA" id="ARBA00023136"/>
    </source>
</evidence>
<feature type="transmembrane region" description="Helical" evidence="9">
    <location>
        <begin position="39"/>
        <end position="58"/>
    </location>
</feature>
<keyword evidence="7 9" id="KW-0472">Membrane</keyword>
<feature type="transmembrane region" description="Helical" evidence="9">
    <location>
        <begin position="134"/>
        <end position="157"/>
    </location>
</feature>
<keyword evidence="3" id="KW-1003">Cell membrane</keyword>
<keyword evidence="6 9" id="KW-1133">Transmembrane helix</keyword>
<name>A0A840EGL2_9BACT</name>
<evidence type="ECO:0000256" key="3">
    <source>
        <dbReference type="ARBA" id="ARBA00022475"/>
    </source>
</evidence>
<proteinExistence type="inferred from homology"/>
<gene>
    <name evidence="16" type="ORF">GGP45_001638</name>
    <name evidence="12" type="ORF">GGP61_000824</name>
    <name evidence="11" type="ORF">GGP71_000904</name>
    <name evidence="13" type="ORF">GGP82_002149</name>
    <name evidence="14" type="ORF">GGP83_000655</name>
    <name evidence="17" type="ORF">GGP99_001042</name>
    <name evidence="15" type="ORF">GGQ01_001023</name>
</gene>
<dbReference type="Proteomes" id="UP001155144">
    <property type="component" value="Unassembled WGS sequence"/>
</dbReference>
<sequence length="248" mass="26642">MVILDKLSVHLLLLLPQQSGGSGAINALVERFNEGGEWMWPVLICLIIGLAISFERIISLNRADINTQAFLQRVKEALDEGGIPAAEEECASTRGPVASVFQAGLLRADEGIDAVEEAVVSYGSIEMSFLERGLVWLSLFISVAPMLGFLGTVIGMIEAFDSIEQAGDISPRLVAGGIKIALLTTAFGLIVAVILQFFYNYAVSKIDRLVAEMEDASIELVDALVALERGESATAEKSIPESVGEREE</sequence>
<evidence type="ECO:0000256" key="6">
    <source>
        <dbReference type="ARBA" id="ARBA00022989"/>
    </source>
</evidence>
<keyword evidence="5 8" id="KW-0653">Protein transport</keyword>
<evidence type="ECO:0000313" key="12">
    <source>
        <dbReference type="EMBL" id="MCS3709229.1"/>
    </source>
</evidence>
<dbReference type="EMBL" id="JANTZM010000004">
    <property type="protein sequence ID" value="MCS4157088.1"/>
    <property type="molecule type" value="Genomic_DNA"/>
</dbReference>
<dbReference type="Proteomes" id="UP001155040">
    <property type="component" value="Unassembled WGS sequence"/>
</dbReference>
<evidence type="ECO:0000256" key="2">
    <source>
        <dbReference type="ARBA" id="ARBA00022448"/>
    </source>
</evidence>
<dbReference type="GO" id="GO:0005886">
    <property type="term" value="C:plasma membrane"/>
    <property type="evidence" value="ECO:0007669"/>
    <property type="project" value="UniProtKB-SubCell"/>
</dbReference>
<dbReference type="PANTHER" id="PTHR30625:SF15">
    <property type="entry name" value="BIOPOLYMER TRANSPORT PROTEIN EXBB"/>
    <property type="match status" value="1"/>
</dbReference>
<dbReference type="EMBL" id="JANTYZ010000005">
    <property type="protein sequence ID" value="MCS3865591.1"/>
    <property type="molecule type" value="Genomic_DNA"/>
</dbReference>
<evidence type="ECO:0000313" key="11">
    <source>
        <dbReference type="EMBL" id="MCS3676997.1"/>
    </source>
</evidence>
<dbReference type="EMBL" id="JANUAE010000002">
    <property type="protein sequence ID" value="MCS3709229.1"/>
    <property type="molecule type" value="Genomic_DNA"/>
</dbReference>
<dbReference type="Pfam" id="PF01618">
    <property type="entry name" value="MotA_ExbB"/>
    <property type="match status" value="1"/>
</dbReference>
<dbReference type="GO" id="GO:0017038">
    <property type="term" value="P:protein import"/>
    <property type="evidence" value="ECO:0007669"/>
    <property type="project" value="TreeGrafter"/>
</dbReference>
<evidence type="ECO:0000256" key="5">
    <source>
        <dbReference type="ARBA" id="ARBA00022927"/>
    </source>
</evidence>
<dbReference type="Proteomes" id="UP001155027">
    <property type="component" value="Unassembled WGS sequence"/>
</dbReference>
<comment type="similarity">
    <text evidence="8">Belongs to the exbB/tolQ family.</text>
</comment>